<dbReference type="ExpressionAtlas" id="G5EEJ8">
    <property type="expression patterns" value="baseline and differential"/>
</dbReference>
<dbReference type="CTD" id="184038"/>
<evidence type="ECO:0000313" key="3">
    <source>
        <dbReference type="WormBase" id="E04D5.4b"/>
    </source>
</evidence>
<sequence length="83" mass="9350">MIRTQIAPNIPFCAQTPSILHYSSNSVQRPVDSVVVDPLLLQSHASIPQPNVPTGIKTDSAHRYTMTVPRRKNSVRRRVTFVR</sequence>
<dbReference type="AGR" id="WB:WBGene00008483"/>
<organism evidence="1 2">
    <name type="scientific">Caenorhabditis elegans</name>
    <dbReference type="NCBI Taxonomy" id="6239"/>
    <lineage>
        <taxon>Eukaryota</taxon>
        <taxon>Metazoa</taxon>
        <taxon>Ecdysozoa</taxon>
        <taxon>Nematoda</taxon>
        <taxon>Chromadorea</taxon>
        <taxon>Rhabditida</taxon>
        <taxon>Rhabditina</taxon>
        <taxon>Rhabditomorpha</taxon>
        <taxon>Rhabditoidea</taxon>
        <taxon>Rhabditidae</taxon>
        <taxon>Peloderinae</taxon>
        <taxon>Caenorhabditis</taxon>
    </lineage>
</organism>
<dbReference type="GeneID" id="184038"/>
<gene>
    <name evidence="1" type="ORF">CELE_E04D5.4</name>
    <name evidence="1 3" type="ORF">E04D5.4</name>
</gene>
<protein>
    <submittedName>
        <fullName evidence="1">ShKT domain-containing protein</fullName>
    </submittedName>
</protein>
<name>G5EEJ8_CAEEL</name>
<dbReference type="EMBL" id="BX284602">
    <property type="protein sequence ID" value="CAT01015.1"/>
    <property type="molecule type" value="Genomic_DNA"/>
</dbReference>
<dbReference type="AlphaFoldDB" id="G5EEJ8"/>
<dbReference type="Proteomes" id="UP000001940">
    <property type="component" value="Chromosome II"/>
</dbReference>
<evidence type="ECO:0000313" key="2">
    <source>
        <dbReference type="Proteomes" id="UP000001940"/>
    </source>
</evidence>
<keyword evidence="2" id="KW-1185">Reference proteome</keyword>
<dbReference type="WormBase" id="E04D5.4b">
    <property type="protein sequence ID" value="CE43354"/>
    <property type="gene ID" value="WBGene00008483"/>
</dbReference>
<dbReference type="HOGENOM" id="CLU_2544641_0_0_1"/>
<evidence type="ECO:0000313" key="1">
    <source>
        <dbReference type="EMBL" id="CAT01015.1"/>
    </source>
</evidence>
<proteinExistence type="predicted"/>
<reference evidence="1 2" key="1">
    <citation type="journal article" date="1998" name="Science">
        <title>Genome sequence of the nematode C. elegans: a platform for investigating biology.</title>
        <authorList>
            <consortium name="The C. elegans sequencing consortium"/>
            <person name="Sulson J.E."/>
            <person name="Waterston R."/>
        </authorList>
    </citation>
    <scope>NUCLEOTIDE SEQUENCE [LARGE SCALE GENOMIC DNA]</scope>
    <source>
        <strain evidence="1 2">Bristol N2</strain>
    </source>
</reference>
<dbReference type="RefSeq" id="NP_001254247.1">
    <property type="nucleotide sequence ID" value="NM_001267318.1"/>
</dbReference>
<accession>G5EEJ8</accession>
<dbReference type="OrthoDB" id="5825018at2759"/>
<dbReference type="Bgee" id="WBGene00008483">
    <property type="expression patterns" value="Expressed in larva and 3 other cell types or tissues"/>
</dbReference>